<gene>
    <name evidence="5" type="primary">Ccdc50</name>
</gene>
<feature type="compositionally biased region" description="Basic residues" evidence="3">
    <location>
        <begin position="213"/>
        <end position="224"/>
    </location>
</feature>
<feature type="compositionally biased region" description="Basic and acidic residues" evidence="3">
    <location>
        <begin position="127"/>
        <end position="139"/>
    </location>
</feature>
<protein>
    <submittedName>
        <fullName evidence="5">Coiled-coil domain-containing protein 50</fullName>
    </submittedName>
</protein>
<keyword evidence="1 2" id="KW-0175">Coiled coil</keyword>
<feature type="region of interest" description="Disordered" evidence="3">
    <location>
        <begin position="207"/>
        <end position="428"/>
    </location>
</feature>
<dbReference type="InterPro" id="IPR039303">
    <property type="entry name" value="CCDC50"/>
</dbReference>
<evidence type="ECO:0000256" key="2">
    <source>
        <dbReference type="SAM" id="Coils"/>
    </source>
</evidence>
<dbReference type="Pfam" id="PF15295">
    <property type="entry name" value="CCDC50_N"/>
    <property type="match status" value="1"/>
</dbReference>
<dbReference type="PANTHER" id="PTHR22115">
    <property type="entry name" value="C3ORF6 PROTEIN-RELATED"/>
    <property type="match status" value="1"/>
</dbReference>
<name>A0A6F9D960_9ASCI</name>
<dbReference type="PANTHER" id="PTHR22115:SF4">
    <property type="entry name" value="COILED-COIL DOMAIN-CONTAINING PROTEIN"/>
    <property type="match status" value="1"/>
</dbReference>
<evidence type="ECO:0000259" key="4">
    <source>
        <dbReference type="Pfam" id="PF15295"/>
    </source>
</evidence>
<dbReference type="InterPro" id="IPR029311">
    <property type="entry name" value="CCDC50_N"/>
</dbReference>
<evidence type="ECO:0000256" key="3">
    <source>
        <dbReference type="SAM" id="MobiDB-lite"/>
    </source>
</evidence>
<reference evidence="5" key="1">
    <citation type="submission" date="2020-04" db="EMBL/GenBank/DDBJ databases">
        <authorList>
            <person name="Neveu A P."/>
        </authorList>
    </citation>
    <scope>NUCLEOTIDE SEQUENCE</scope>
    <source>
        <tissue evidence="5">Whole embryo</tissue>
    </source>
</reference>
<feature type="compositionally biased region" description="Basic and acidic residues" evidence="3">
    <location>
        <begin position="354"/>
        <end position="384"/>
    </location>
</feature>
<feature type="compositionally biased region" description="Basic and acidic residues" evidence="3">
    <location>
        <begin position="329"/>
        <end position="343"/>
    </location>
</feature>
<feature type="compositionally biased region" description="Basic and acidic residues" evidence="3">
    <location>
        <begin position="234"/>
        <end position="281"/>
    </location>
</feature>
<feature type="compositionally biased region" description="Basic and acidic residues" evidence="3">
    <location>
        <begin position="149"/>
        <end position="161"/>
    </location>
</feature>
<evidence type="ECO:0000313" key="5">
    <source>
        <dbReference type="EMBL" id="CAB3228593.1"/>
    </source>
</evidence>
<organism evidence="5">
    <name type="scientific">Phallusia mammillata</name>
    <dbReference type="NCBI Taxonomy" id="59560"/>
    <lineage>
        <taxon>Eukaryota</taxon>
        <taxon>Metazoa</taxon>
        <taxon>Chordata</taxon>
        <taxon>Tunicata</taxon>
        <taxon>Ascidiacea</taxon>
        <taxon>Phlebobranchia</taxon>
        <taxon>Ascidiidae</taxon>
        <taxon>Phallusia</taxon>
    </lineage>
</organism>
<feature type="compositionally biased region" description="Basic and acidic residues" evidence="3">
    <location>
        <begin position="400"/>
        <end position="428"/>
    </location>
</feature>
<feature type="coiled-coil region" evidence="2">
    <location>
        <begin position="78"/>
        <end position="112"/>
    </location>
</feature>
<accession>A0A6F9D960</accession>
<feature type="region of interest" description="Disordered" evidence="3">
    <location>
        <begin position="127"/>
        <end position="161"/>
    </location>
</feature>
<dbReference type="EMBL" id="LR783684">
    <property type="protein sequence ID" value="CAB3228593.1"/>
    <property type="molecule type" value="mRNA"/>
</dbReference>
<evidence type="ECO:0000256" key="1">
    <source>
        <dbReference type="ARBA" id="ARBA00023054"/>
    </source>
</evidence>
<proteinExistence type="evidence at transcript level"/>
<feature type="domain" description="Coiled-coil" evidence="4">
    <location>
        <begin position="8"/>
        <end position="132"/>
    </location>
</feature>
<sequence>MASRMDQAIETKNLRPVNEAVVEYRVIEDGALAHYLQEREIEHHFENNVSERRRVMGDIKTAKELQDEEDRKARILTLDEQEQLKEMDEQLAEDVQKKLILEERERKEREAKDNEIAMMIRERDRRRELRQKRSDHELAQKLSELDMSPSDHSRMREMSDEELAKRLQEEEKLRLRRTEARHKNIKTVVEMQDEELARYIHERDMYEAEMMHRQQRSKSKRTKMPRGEPPPGYHRPDERYEPRPSSSRHRDEHHSRQPDSHHSHGRPEEHSSSRHPGEQGKRPGPRRPPQPSGRDRDETVPKSIEADLPDSPASHRRHTVRQQTTPSFEEERPKRRTNSERPRRPPPPSSSSRNGEDMNQRDLQRRRYEENSRTRSEEHPRLAGDVDPDDITYGPGFARLAEEEVRMRQEEEAYLRERKKNKGDCKQQ</sequence>
<dbReference type="AlphaFoldDB" id="A0A6F9D960"/>